<dbReference type="Proteomes" id="UP001398556">
    <property type="component" value="Unassembled WGS sequence"/>
</dbReference>
<name>A0ABU9HL45_9FLAO</name>
<proteinExistence type="predicted"/>
<accession>A0ABU9HL45</accession>
<sequence>MKELKLDFDDFMEYLISKHQNVKINYPNLDIQESDLIKILMASYLDKFAAKLSLEFYEHPITVAEIDNVIDNYDFNQIRNEINFDFKVPDEIEELETKVKIKSKGKVFIIHKNDADHFPSNPHAHWIDSNLKIDLSNGKCYHIRKHISTLSKKEFIDLRAKATNLGVELPELK</sequence>
<organism evidence="1 2">
    <name type="scientific">Flavobacterium flavipallidum</name>
    <dbReference type="NCBI Taxonomy" id="3139140"/>
    <lineage>
        <taxon>Bacteria</taxon>
        <taxon>Pseudomonadati</taxon>
        <taxon>Bacteroidota</taxon>
        <taxon>Flavobacteriia</taxon>
        <taxon>Flavobacteriales</taxon>
        <taxon>Flavobacteriaceae</taxon>
        <taxon>Flavobacterium</taxon>
    </lineage>
</organism>
<reference evidence="1 2" key="1">
    <citation type="submission" date="2024-04" db="EMBL/GenBank/DDBJ databases">
        <title>Flavobacterium sp. DGU99 16S ribosomal RNA gene Genome sequencing and assembly.</title>
        <authorList>
            <person name="Park S."/>
        </authorList>
    </citation>
    <scope>NUCLEOTIDE SEQUENCE [LARGE SCALE GENOMIC DNA]</scope>
    <source>
        <strain evidence="1 2">DGU99</strain>
    </source>
</reference>
<evidence type="ECO:0000313" key="2">
    <source>
        <dbReference type="Proteomes" id="UP001398556"/>
    </source>
</evidence>
<dbReference type="RefSeq" id="WP_341699949.1">
    <property type="nucleotide sequence ID" value="NZ_JBBYHU010000009.1"/>
</dbReference>
<comment type="caution">
    <text evidence="1">The sequence shown here is derived from an EMBL/GenBank/DDBJ whole genome shotgun (WGS) entry which is preliminary data.</text>
</comment>
<gene>
    <name evidence="1" type="ORF">AAEO59_06615</name>
</gene>
<dbReference type="EMBL" id="JBBYHU010000009">
    <property type="protein sequence ID" value="MEL1240715.1"/>
    <property type="molecule type" value="Genomic_DNA"/>
</dbReference>
<keyword evidence="2" id="KW-1185">Reference proteome</keyword>
<protein>
    <submittedName>
        <fullName evidence="1">Uncharacterized protein</fullName>
    </submittedName>
</protein>
<evidence type="ECO:0000313" key="1">
    <source>
        <dbReference type="EMBL" id="MEL1240715.1"/>
    </source>
</evidence>